<keyword evidence="2" id="KW-1185">Reference proteome</keyword>
<dbReference type="RefSeq" id="WP_010755459.1">
    <property type="nucleotide sequence ID" value="NZ_ASWD01000002.1"/>
</dbReference>
<dbReference type="PATRIC" id="fig|1158607.3.peg.397"/>
<evidence type="ECO:0000313" key="1">
    <source>
        <dbReference type="EMBL" id="EOH97727.1"/>
    </source>
</evidence>
<dbReference type="EMBL" id="AJAQ01000001">
    <property type="protein sequence ID" value="EOH97727.1"/>
    <property type="molecule type" value="Genomic_DNA"/>
</dbReference>
<dbReference type="Proteomes" id="UP000013782">
    <property type="component" value="Unassembled WGS sequence"/>
</dbReference>
<sequence length="254" mass="28308">MGNYLISGCIESVLLESDFFSENWEKVLAQLELYAPPEDPVLSLVLPVPERNGTALFGTTGGYYSPHQSLAALKRDEAVHNYLDYTALSYTLKRFSCFGNKALPLVNLCSVLFPIGRARNASWINPLMIDQLNEQGPFTQIQLINGLIIEVAISHQSILNRAEAALSVLSMIQRDCLIVGKAGPHSPLEVLQLPNTPFAQAISRQPLLQQFPLPIRALKTAYEQAYALQTLLRMEHSIEGMDWIHESLHTLPIK</sequence>
<evidence type="ECO:0000313" key="2">
    <source>
        <dbReference type="Proteomes" id="UP000013782"/>
    </source>
</evidence>
<comment type="caution">
    <text evidence="1">The sequence shown here is derived from an EMBL/GenBank/DDBJ whole genome shotgun (WGS) entry which is preliminary data.</text>
</comment>
<reference evidence="1 2" key="1">
    <citation type="submission" date="2013-02" db="EMBL/GenBank/DDBJ databases">
        <title>The Genome Sequence of Enterococcus pallens BAA-351.</title>
        <authorList>
            <consortium name="The Broad Institute Genome Sequencing Platform"/>
            <consortium name="The Broad Institute Genome Sequencing Center for Infectious Disease"/>
            <person name="Earl A.M."/>
            <person name="Gilmore M.S."/>
            <person name="Lebreton F."/>
            <person name="Walker B."/>
            <person name="Young S.K."/>
            <person name="Zeng Q."/>
            <person name="Gargeya S."/>
            <person name="Fitzgerald M."/>
            <person name="Haas B."/>
            <person name="Abouelleil A."/>
            <person name="Alvarado L."/>
            <person name="Arachchi H.M."/>
            <person name="Berlin A.M."/>
            <person name="Chapman S.B."/>
            <person name="Dewar J."/>
            <person name="Goldberg J."/>
            <person name="Griggs A."/>
            <person name="Gujja S."/>
            <person name="Hansen M."/>
            <person name="Howarth C."/>
            <person name="Imamovic A."/>
            <person name="Larimer J."/>
            <person name="McCowan C."/>
            <person name="Murphy C."/>
            <person name="Neiman D."/>
            <person name="Pearson M."/>
            <person name="Priest M."/>
            <person name="Roberts A."/>
            <person name="Saif S."/>
            <person name="Shea T."/>
            <person name="Sisk P."/>
            <person name="Sykes S."/>
            <person name="Wortman J."/>
            <person name="Nusbaum C."/>
            <person name="Birren B."/>
        </authorList>
    </citation>
    <scope>NUCLEOTIDE SEQUENCE [LARGE SCALE GENOMIC DNA]</scope>
    <source>
        <strain evidence="1 2">ATCC BAA-351</strain>
    </source>
</reference>
<dbReference type="eggNOG" id="ENOG5032DHS">
    <property type="taxonomic scope" value="Bacteria"/>
</dbReference>
<organism evidence="1 2">
    <name type="scientific">Enterococcus pallens ATCC BAA-351</name>
    <dbReference type="NCBI Taxonomy" id="1158607"/>
    <lineage>
        <taxon>Bacteria</taxon>
        <taxon>Bacillati</taxon>
        <taxon>Bacillota</taxon>
        <taxon>Bacilli</taxon>
        <taxon>Lactobacillales</taxon>
        <taxon>Enterococcaceae</taxon>
        <taxon>Enterococcus</taxon>
    </lineage>
</organism>
<accession>R2QMC9</accession>
<dbReference type="OrthoDB" id="2193581at2"/>
<gene>
    <name evidence="1" type="ORF">UAU_00395</name>
</gene>
<proteinExistence type="predicted"/>
<dbReference type="AlphaFoldDB" id="R2QMC9"/>
<protein>
    <submittedName>
        <fullName evidence="1">Uncharacterized protein</fullName>
    </submittedName>
</protein>
<dbReference type="HOGENOM" id="CLU_094517_0_0_9"/>
<name>R2QMC9_9ENTE</name>